<accession>A0AAW1PF45</accession>
<evidence type="ECO:0000256" key="1">
    <source>
        <dbReference type="ARBA" id="ARBA00004448"/>
    </source>
</evidence>
<dbReference type="GO" id="GO:0005509">
    <property type="term" value="F:calcium ion binding"/>
    <property type="evidence" value="ECO:0007669"/>
    <property type="project" value="InterPro"/>
</dbReference>
<dbReference type="PROSITE" id="PS50222">
    <property type="entry name" value="EF_HAND_2"/>
    <property type="match status" value="1"/>
</dbReference>
<dbReference type="GO" id="GO:0005743">
    <property type="term" value="C:mitochondrial inner membrane"/>
    <property type="evidence" value="ECO:0007669"/>
    <property type="project" value="UniProtKB-SubCell"/>
</dbReference>
<feature type="repeat" description="Solcar" evidence="9">
    <location>
        <begin position="178"/>
        <end position="259"/>
    </location>
</feature>
<evidence type="ECO:0000256" key="5">
    <source>
        <dbReference type="ARBA" id="ARBA00022737"/>
    </source>
</evidence>
<feature type="repeat" description="Solcar" evidence="9">
    <location>
        <begin position="268"/>
        <end position="350"/>
    </location>
</feature>
<feature type="repeat" description="Solcar" evidence="9">
    <location>
        <begin position="367"/>
        <end position="441"/>
    </location>
</feature>
<evidence type="ECO:0000313" key="13">
    <source>
        <dbReference type="Proteomes" id="UP001489004"/>
    </source>
</evidence>
<evidence type="ECO:0000256" key="4">
    <source>
        <dbReference type="ARBA" id="ARBA00022692"/>
    </source>
</evidence>
<organism evidence="12 13">
    <name type="scientific">[Myrmecia] bisecta</name>
    <dbReference type="NCBI Taxonomy" id="41462"/>
    <lineage>
        <taxon>Eukaryota</taxon>
        <taxon>Viridiplantae</taxon>
        <taxon>Chlorophyta</taxon>
        <taxon>core chlorophytes</taxon>
        <taxon>Trebouxiophyceae</taxon>
        <taxon>Trebouxiales</taxon>
        <taxon>Trebouxiaceae</taxon>
        <taxon>Myrmecia</taxon>
    </lineage>
</organism>
<evidence type="ECO:0000256" key="2">
    <source>
        <dbReference type="ARBA" id="ARBA00006375"/>
    </source>
</evidence>
<dbReference type="Gene3D" id="1.50.40.10">
    <property type="entry name" value="Mitochondrial carrier domain"/>
    <property type="match status" value="1"/>
</dbReference>
<dbReference type="PROSITE" id="PS00018">
    <property type="entry name" value="EF_HAND_1"/>
    <property type="match status" value="1"/>
</dbReference>
<dbReference type="Pfam" id="PF00153">
    <property type="entry name" value="Mito_carr"/>
    <property type="match status" value="3"/>
</dbReference>
<dbReference type="Proteomes" id="UP001489004">
    <property type="component" value="Unassembled WGS sequence"/>
</dbReference>
<comment type="caution">
    <text evidence="12">The sequence shown here is derived from an EMBL/GenBank/DDBJ whole genome shotgun (WGS) entry which is preliminary data.</text>
</comment>
<evidence type="ECO:0000256" key="7">
    <source>
        <dbReference type="ARBA" id="ARBA00022989"/>
    </source>
</evidence>
<dbReference type="SUPFAM" id="SSF103506">
    <property type="entry name" value="Mitochondrial carrier"/>
    <property type="match status" value="1"/>
</dbReference>
<gene>
    <name evidence="12" type="ORF">WJX72_010473</name>
</gene>
<comment type="subcellular location">
    <subcellularLocation>
        <location evidence="1">Mitochondrion inner membrane</location>
        <topology evidence="1">Multi-pass membrane protein</topology>
    </subcellularLocation>
</comment>
<keyword evidence="8 9" id="KW-0472">Membrane</keyword>
<dbReference type="PANTHER" id="PTHR45667">
    <property type="entry name" value="S-ADENOSYLMETHIONINE MITOCHONDRIAL CARRIER PROTEIN"/>
    <property type="match status" value="1"/>
</dbReference>
<keyword evidence="5" id="KW-0677">Repeat</keyword>
<dbReference type="AlphaFoldDB" id="A0AAW1PF45"/>
<dbReference type="InterPro" id="IPR011992">
    <property type="entry name" value="EF-hand-dom_pair"/>
</dbReference>
<dbReference type="InterPro" id="IPR018247">
    <property type="entry name" value="EF_Hand_1_Ca_BS"/>
</dbReference>
<dbReference type="InterPro" id="IPR002048">
    <property type="entry name" value="EF_hand_dom"/>
</dbReference>
<proteinExistence type="inferred from homology"/>
<reference evidence="12 13" key="1">
    <citation type="journal article" date="2024" name="Nat. Commun.">
        <title>Phylogenomics reveals the evolutionary origins of lichenization in chlorophyte algae.</title>
        <authorList>
            <person name="Puginier C."/>
            <person name="Libourel C."/>
            <person name="Otte J."/>
            <person name="Skaloud P."/>
            <person name="Haon M."/>
            <person name="Grisel S."/>
            <person name="Petersen M."/>
            <person name="Berrin J.G."/>
            <person name="Delaux P.M."/>
            <person name="Dal Grande F."/>
            <person name="Keller J."/>
        </authorList>
    </citation>
    <scope>NUCLEOTIDE SEQUENCE [LARGE SCALE GENOMIC DNA]</scope>
    <source>
        <strain evidence="12 13">SAG 2043</strain>
    </source>
</reference>
<dbReference type="SUPFAM" id="SSF47473">
    <property type="entry name" value="EF-hand"/>
    <property type="match status" value="1"/>
</dbReference>
<evidence type="ECO:0000259" key="11">
    <source>
        <dbReference type="PROSITE" id="PS50222"/>
    </source>
</evidence>
<evidence type="ECO:0000256" key="6">
    <source>
        <dbReference type="ARBA" id="ARBA00022837"/>
    </source>
</evidence>
<protein>
    <recommendedName>
        <fullName evidence="11">EF-hand domain-containing protein</fullName>
    </recommendedName>
</protein>
<keyword evidence="13" id="KW-1185">Reference proteome</keyword>
<dbReference type="InterPro" id="IPR018108">
    <property type="entry name" value="MCP_transmembrane"/>
</dbReference>
<keyword evidence="7" id="KW-1133">Transmembrane helix</keyword>
<keyword evidence="4 9" id="KW-0812">Transmembrane</keyword>
<dbReference type="PROSITE" id="PS50920">
    <property type="entry name" value="SOLCAR"/>
    <property type="match status" value="3"/>
</dbReference>
<evidence type="ECO:0000313" key="12">
    <source>
        <dbReference type="EMBL" id="KAK9807005.1"/>
    </source>
</evidence>
<dbReference type="InterPro" id="IPR023395">
    <property type="entry name" value="MCP_dom_sf"/>
</dbReference>
<sequence>MTVQDFFKYTAEEGRQFFEELDRDGDDRITEDDLKLAMRRRNLPEAYATDFIKAARGNRWWSPKVSWEEFQALVDEREPRMLRAFTNMEVNSAGKLEISQIKGQLNKMGLAATDENAKAMIKALGAETDGFVSYGRFRNFLILLPEAKLTSVDPSMVWFEAATMVPFGPPGVKDRTGKLLLRAALAGGIASCSSTLMMHPLDTLKTRVQSTAGATIGGIVRSVPQIGVRGLYRGIIPAASGSFVSHGLRTCAYEGSFVVLRAITGGRAELQIQGLASGVGTVLGTCIRIPCEVLKQRLQVGRHANLIEGVRAATAVEGVSGLFRGTAATLAREVPFYVFGMVGYEQLKKVFKGTLFGGQGRELANWEMIAIGGLAGALASVTTTPADVMKTRIMTAAADQAINSRAIFMDILKKEGVGAFFKGALPRALGSDVVVHMLSAT</sequence>
<evidence type="ECO:0000256" key="8">
    <source>
        <dbReference type="ARBA" id="ARBA00023136"/>
    </source>
</evidence>
<comment type="similarity">
    <text evidence="2 10">Belongs to the mitochondrial carrier (TC 2.A.29) family.</text>
</comment>
<keyword evidence="3 10" id="KW-0813">Transport</keyword>
<evidence type="ECO:0000256" key="10">
    <source>
        <dbReference type="RuleBase" id="RU000488"/>
    </source>
</evidence>
<evidence type="ECO:0000256" key="9">
    <source>
        <dbReference type="PROSITE-ProRule" id="PRU00282"/>
    </source>
</evidence>
<dbReference type="EMBL" id="JALJOR010000013">
    <property type="protein sequence ID" value="KAK9807005.1"/>
    <property type="molecule type" value="Genomic_DNA"/>
</dbReference>
<feature type="domain" description="EF-hand" evidence="11">
    <location>
        <begin position="9"/>
        <end position="44"/>
    </location>
</feature>
<name>A0AAW1PF45_9CHLO</name>
<dbReference type="Gene3D" id="1.10.238.10">
    <property type="entry name" value="EF-hand"/>
    <property type="match status" value="1"/>
</dbReference>
<evidence type="ECO:0000256" key="3">
    <source>
        <dbReference type="ARBA" id="ARBA00022448"/>
    </source>
</evidence>
<keyword evidence="6" id="KW-0106">Calcium</keyword>